<feature type="domain" description="DNA/RNA non-specific endonuclease/pyrophosphatase/phosphodiesterase" evidence="5">
    <location>
        <begin position="64"/>
        <end position="258"/>
    </location>
</feature>
<dbReference type="GO" id="GO:0003676">
    <property type="term" value="F:nucleic acid binding"/>
    <property type="evidence" value="ECO:0007669"/>
    <property type="project" value="InterPro"/>
</dbReference>
<evidence type="ECO:0000256" key="1">
    <source>
        <dbReference type="PIRSR" id="PIRSR640255-1"/>
    </source>
</evidence>
<feature type="active site" description="Proton acceptor" evidence="1">
    <location>
        <position position="125"/>
    </location>
</feature>
<name>A0A420WZ65_9GAMM</name>
<organism evidence="6 7">
    <name type="scientific">Kushneria sinocarnis</name>
    <dbReference type="NCBI Taxonomy" id="595502"/>
    <lineage>
        <taxon>Bacteria</taxon>
        <taxon>Pseudomonadati</taxon>
        <taxon>Pseudomonadota</taxon>
        <taxon>Gammaproteobacteria</taxon>
        <taxon>Oceanospirillales</taxon>
        <taxon>Halomonadaceae</taxon>
        <taxon>Kushneria</taxon>
    </lineage>
</organism>
<dbReference type="EMBL" id="RBIN01000002">
    <property type="protein sequence ID" value="RKR06631.1"/>
    <property type="molecule type" value="Genomic_DNA"/>
</dbReference>
<keyword evidence="6" id="KW-0255">Endonuclease</keyword>
<dbReference type="SMART" id="SM00892">
    <property type="entry name" value="Endonuclease_NS"/>
    <property type="match status" value="1"/>
</dbReference>
<dbReference type="InterPro" id="IPR020821">
    <property type="entry name" value="ENPP1-3/EXOG-like_nuc-like"/>
</dbReference>
<dbReference type="Proteomes" id="UP000281975">
    <property type="component" value="Unassembled WGS sequence"/>
</dbReference>
<dbReference type="SMART" id="SM00477">
    <property type="entry name" value="NUC"/>
    <property type="match status" value="1"/>
</dbReference>
<dbReference type="InterPro" id="IPR044925">
    <property type="entry name" value="His-Me_finger_sf"/>
</dbReference>
<feature type="transmembrane region" description="Helical" evidence="3">
    <location>
        <begin position="12"/>
        <end position="33"/>
    </location>
</feature>
<dbReference type="Pfam" id="PF01223">
    <property type="entry name" value="Endonuclease_NS"/>
    <property type="match status" value="1"/>
</dbReference>
<dbReference type="GO" id="GO:0004519">
    <property type="term" value="F:endonuclease activity"/>
    <property type="evidence" value="ECO:0007669"/>
    <property type="project" value="UniProtKB-KW"/>
</dbReference>
<gene>
    <name evidence="6" type="ORF">C7446_0615</name>
</gene>
<dbReference type="GO" id="GO:0016787">
    <property type="term" value="F:hydrolase activity"/>
    <property type="evidence" value="ECO:0007669"/>
    <property type="project" value="InterPro"/>
</dbReference>
<accession>A0A420WZ65</accession>
<keyword evidence="7" id="KW-1185">Reference proteome</keyword>
<dbReference type="InterPro" id="IPR040255">
    <property type="entry name" value="Non-specific_endonuclease"/>
</dbReference>
<dbReference type="InterPro" id="IPR001604">
    <property type="entry name" value="Endo_G_ENPP1-like_dom"/>
</dbReference>
<sequence>MAARAPLGLMRRLSRLGGIGMLSAAVLGGLWYWQERDYRAQMSWMGTPEAQVWYDWHTLNRTLRNEGYMVGWSDLRRNPLWVTYRLTRVADPDAPPRPDGFREDVRAIWRTTSSDYTGTGYDRGHMAPNYAIAVVNGRAAQRDTFLMTNVSPQRPALNRKLWQRLEEVIIDDFVPHFGTVWVTDGPIFDADITRLPSLIEIPDAFYKILVVPGRQPRMLAFIMPQKVSGNEPLDRFVVSVDEIEARTGLDFFSQLPAEVERQLESRVDPGAWQLGRYARQPARY</sequence>
<dbReference type="AlphaFoldDB" id="A0A420WZ65"/>
<evidence type="ECO:0000259" key="4">
    <source>
        <dbReference type="SMART" id="SM00477"/>
    </source>
</evidence>
<keyword evidence="3" id="KW-0812">Transmembrane</keyword>
<reference evidence="6 7" key="1">
    <citation type="submission" date="2018-10" db="EMBL/GenBank/DDBJ databases">
        <title>Genomic Encyclopedia of Type Strains, Phase IV (KMG-IV): sequencing the most valuable type-strain genomes for metagenomic binning, comparative biology and taxonomic classification.</title>
        <authorList>
            <person name="Goeker M."/>
        </authorList>
    </citation>
    <scope>NUCLEOTIDE SEQUENCE [LARGE SCALE GENOMIC DNA]</scope>
    <source>
        <strain evidence="6 7">DSM 23229</strain>
    </source>
</reference>
<keyword evidence="6" id="KW-0378">Hydrolase</keyword>
<feature type="binding site" evidence="2">
    <location>
        <position position="158"/>
    </location>
    <ligand>
        <name>Mg(2+)</name>
        <dbReference type="ChEBI" id="CHEBI:18420"/>
        <note>catalytic</note>
    </ligand>
</feature>
<evidence type="ECO:0000259" key="5">
    <source>
        <dbReference type="SMART" id="SM00892"/>
    </source>
</evidence>
<dbReference type="GO" id="GO:0046872">
    <property type="term" value="F:metal ion binding"/>
    <property type="evidence" value="ECO:0007669"/>
    <property type="project" value="UniProtKB-KW"/>
</dbReference>
<dbReference type="PANTHER" id="PTHR13966:SF5">
    <property type="entry name" value="ENDONUCLEASE G, MITOCHONDRIAL"/>
    <property type="match status" value="1"/>
</dbReference>
<dbReference type="SUPFAM" id="SSF54060">
    <property type="entry name" value="His-Me finger endonucleases"/>
    <property type="match status" value="1"/>
</dbReference>
<proteinExistence type="predicted"/>
<dbReference type="Gene3D" id="3.40.570.10">
    <property type="entry name" value="Extracellular Endonuclease, subunit A"/>
    <property type="match status" value="1"/>
</dbReference>
<dbReference type="InterPro" id="IPR044929">
    <property type="entry name" value="DNA/RNA_non-sp_Endonuclease_sf"/>
</dbReference>
<keyword evidence="3" id="KW-1133">Transmembrane helix</keyword>
<protein>
    <submittedName>
        <fullName evidence="6">Endonuclease G</fullName>
    </submittedName>
</protein>
<keyword evidence="3" id="KW-0472">Membrane</keyword>
<evidence type="ECO:0000313" key="7">
    <source>
        <dbReference type="Proteomes" id="UP000281975"/>
    </source>
</evidence>
<keyword evidence="2" id="KW-0479">Metal-binding</keyword>
<keyword evidence="6" id="KW-0540">Nuclease</keyword>
<comment type="caution">
    <text evidence="6">The sequence shown here is derived from an EMBL/GenBank/DDBJ whole genome shotgun (WGS) entry which is preliminary data.</text>
</comment>
<dbReference type="RefSeq" id="WP_245977635.1">
    <property type="nucleotide sequence ID" value="NZ_RBIN01000002.1"/>
</dbReference>
<evidence type="ECO:0000313" key="6">
    <source>
        <dbReference type="EMBL" id="RKR06631.1"/>
    </source>
</evidence>
<evidence type="ECO:0000256" key="3">
    <source>
        <dbReference type="SAM" id="Phobius"/>
    </source>
</evidence>
<evidence type="ECO:0000256" key="2">
    <source>
        <dbReference type="PIRSR" id="PIRSR640255-2"/>
    </source>
</evidence>
<dbReference type="PANTHER" id="PTHR13966">
    <property type="entry name" value="ENDONUCLEASE RELATED"/>
    <property type="match status" value="1"/>
</dbReference>
<feature type="domain" description="ENPP1-3/EXOG-like endonuclease/phosphodiesterase" evidence="4">
    <location>
        <begin position="65"/>
        <end position="258"/>
    </location>
</feature>